<dbReference type="GO" id="GO:0008654">
    <property type="term" value="P:phospholipid biosynthetic process"/>
    <property type="evidence" value="ECO:0007669"/>
    <property type="project" value="InterPro"/>
</dbReference>
<feature type="transmembrane region" description="Helical" evidence="2">
    <location>
        <begin position="127"/>
        <end position="146"/>
    </location>
</feature>
<keyword evidence="2" id="KW-1133">Transmembrane helix</keyword>
<proteinExistence type="predicted"/>
<keyword evidence="2" id="KW-0812">Transmembrane</keyword>
<reference evidence="3" key="1">
    <citation type="journal article" date="2020" name="Nature">
        <title>Giant virus diversity and host interactions through global metagenomics.</title>
        <authorList>
            <person name="Schulz F."/>
            <person name="Roux S."/>
            <person name="Paez-Espino D."/>
            <person name="Jungbluth S."/>
            <person name="Walsh D.A."/>
            <person name="Denef V.J."/>
            <person name="McMahon K.D."/>
            <person name="Konstantinidis K.T."/>
            <person name="Eloe-Fadrosh E.A."/>
            <person name="Kyrpides N.C."/>
            <person name="Woyke T."/>
        </authorList>
    </citation>
    <scope>NUCLEOTIDE SEQUENCE</scope>
    <source>
        <strain evidence="3">GVMAG-M-3300023179-2</strain>
    </source>
</reference>
<dbReference type="EMBL" id="MN739800">
    <property type="protein sequence ID" value="QHT26705.1"/>
    <property type="molecule type" value="Genomic_DNA"/>
</dbReference>
<dbReference type="Gene3D" id="1.20.120.1760">
    <property type="match status" value="1"/>
</dbReference>
<dbReference type="AlphaFoldDB" id="A0A6C0EH99"/>
<dbReference type="InterPro" id="IPR048254">
    <property type="entry name" value="CDP_ALCOHOL_P_TRANSF_CS"/>
</dbReference>
<feature type="transmembrane region" description="Helical" evidence="2">
    <location>
        <begin position="96"/>
        <end position="115"/>
    </location>
</feature>
<accession>A0A6C0EH99</accession>
<sequence>MTKKNKDEKYDNDEVYEAWSDTNIFCPLASLLVDPLYYLNLTPNMITIISTLFTLISIYFLHIKCDYLFIILFLLGYILDCVDGKMARRYNMGSSIGMALDLVSDDISHIILFIYLLINKPLTQNNIFVSCIIFILLYMLSLSYALNEAISTYNSTGCDNFYEKKYNELINIKSTWYETILYKLYLIINKFSYNNYKYLFPKYDIKKINYWQNILKHFGAGNYTIILIIILIYIN</sequence>
<dbReference type="GO" id="GO:0016020">
    <property type="term" value="C:membrane"/>
    <property type="evidence" value="ECO:0007669"/>
    <property type="project" value="InterPro"/>
</dbReference>
<protein>
    <recommendedName>
        <fullName evidence="4">CDP-alcohol phosphatidyltransferase</fullName>
    </recommendedName>
</protein>
<evidence type="ECO:0000256" key="2">
    <source>
        <dbReference type="SAM" id="Phobius"/>
    </source>
</evidence>
<feature type="transmembrane region" description="Helical" evidence="2">
    <location>
        <begin position="214"/>
        <end position="234"/>
    </location>
</feature>
<dbReference type="Pfam" id="PF01066">
    <property type="entry name" value="CDP-OH_P_transf"/>
    <property type="match status" value="1"/>
</dbReference>
<dbReference type="PROSITE" id="PS00379">
    <property type="entry name" value="CDP_ALCOHOL_P_TRANSF"/>
    <property type="match status" value="1"/>
</dbReference>
<keyword evidence="1" id="KW-0808">Transferase</keyword>
<dbReference type="InterPro" id="IPR000462">
    <property type="entry name" value="CDP-OH_P_trans"/>
</dbReference>
<dbReference type="InterPro" id="IPR043130">
    <property type="entry name" value="CDP-OH_PTrfase_TM_dom"/>
</dbReference>
<evidence type="ECO:0000256" key="1">
    <source>
        <dbReference type="ARBA" id="ARBA00022679"/>
    </source>
</evidence>
<keyword evidence="2" id="KW-0472">Membrane</keyword>
<evidence type="ECO:0000313" key="3">
    <source>
        <dbReference type="EMBL" id="QHT26705.1"/>
    </source>
</evidence>
<evidence type="ECO:0008006" key="4">
    <source>
        <dbReference type="Google" id="ProtNLM"/>
    </source>
</evidence>
<name>A0A6C0EH99_9ZZZZ</name>
<organism evidence="3">
    <name type="scientific">viral metagenome</name>
    <dbReference type="NCBI Taxonomy" id="1070528"/>
    <lineage>
        <taxon>unclassified sequences</taxon>
        <taxon>metagenomes</taxon>
        <taxon>organismal metagenomes</taxon>
    </lineage>
</organism>
<dbReference type="GO" id="GO:0016780">
    <property type="term" value="F:phosphotransferase activity, for other substituted phosphate groups"/>
    <property type="evidence" value="ECO:0007669"/>
    <property type="project" value="InterPro"/>
</dbReference>